<sequence length="202" mass="22792">MGKANLYTVKDYLTGEVLAKGTAGELEASGIVPKGYHTSEWAKHENQKRRNRKYAISFEERQPEVKRGEKGRMMSVYTCYNAAGDVIGEGTARELWEAGVFSNDNAAYYTYKEQGGRCIKRGIAKMTCRKEMRKVGQNNARGEKADYAAKKPERTVLRKIKDPTPLDYDVHDLILYNAIARKEGRPELTYGYWAAAGKPARP</sequence>
<comment type="caution">
    <text evidence="1">The sequence shown here is derived from an EMBL/GenBank/DDBJ whole genome shotgun (WGS) entry which is preliminary data.</text>
</comment>
<proteinExistence type="predicted"/>
<dbReference type="AlphaFoldDB" id="A0A3E2U477"/>
<dbReference type="Proteomes" id="UP000260991">
    <property type="component" value="Unassembled WGS sequence"/>
</dbReference>
<dbReference type="EMBL" id="QVER01000010">
    <property type="protein sequence ID" value="RGB91014.1"/>
    <property type="molecule type" value="Genomic_DNA"/>
</dbReference>
<accession>A0A3E2U477</accession>
<dbReference type="RefSeq" id="WP_158403367.1">
    <property type="nucleotide sequence ID" value="NZ_QVER01000010.1"/>
</dbReference>
<reference evidence="1 2" key="1">
    <citation type="submission" date="2018-08" db="EMBL/GenBank/DDBJ databases">
        <title>A genome reference for cultivated species of the human gut microbiota.</title>
        <authorList>
            <person name="Zou Y."/>
            <person name="Xue W."/>
            <person name="Luo G."/>
        </authorList>
    </citation>
    <scope>NUCLEOTIDE SEQUENCE [LARGE SCALE GENOMIC DNA]</scope>
    <source>
        <strain evidence="1 2">AF32-8AC</strain>
    </source>
</reference>
<gene>
    <name evidence="1" type="ORF">DWZ46_09550</name>
</gene>
<name>A0A3E2U477_9FIRM</name>
<evidence type="ECO:0000313" key="1">
    <source>
        <dbReference type="EMBL" id="RGB91014.1"/>
    </source>
</evidence>
<organism evidence="1 2">
    <name type="scientific">Faecalibacterium prausnitzii</name>
    <dbReference type="NCBI Taxonomy" id="853"/>
    <lineage>
        <taxon>Bacteria</taxon>
        <taxon>Bacillati</taxon>
        <taxon>Bacillota</taxon>
        <taxon>Clostridia</taxon>
        <taxon>Eubacteriales</taxon>
        <taxon>Oscillospiraceae</taxon>
        <taxon>Faecalibacterium</taxon>
    </lineage>
</organism>
<protein>
    <submittedName>
        <fullName evidence="1">Uncharacterized protein</fullName>
    </submittedName>
</protein>
<evidence type="ECO:0000313" key="2">
    <source>
        <dbReference type="Proteomes" id="UP000260991"/>
    </source>
</evidence>